<feature type="compositionally biased region" description="Polar residues" evidence="8">
    <location>
        <begin position="181"/>
        <end position="196"/>
    </location>
</feature>
<dbReference type="CDD" id="cd00131">
    <property type="entry name" value="PAX"/>
    <property type="match status" value="1"/>
</dbReference>
<keyword evidence="6" id="KW-0804">Transcription</keyword>
<dbReference type="PRINTS" id="PR00027">
    <property type="entry name" value="PAIREDBOX"/>
</dbReference>
<feature type="compositionally biased region" description="Low complexity" evidence="8">
    <location>
        <begin position="197"/>
        <end position="213"/>
    </location>
</feature>
<dbReference type="Proteomes" id="UP001642540">
    <property type="component" value="Unassembled WGS sequence"/>
</dbReference>
<evidence type="ECO:0000256" key="1">
    <source>
        <dbReference type="ARBA" id="ARBA00004123"/>
    </source>
</evidence>
<evidence type="ECO:0000256" key="6">
    <source>
        <dbReference type="ARBA" id="ARBA00023163"/>
    </source>
</evidence>
<evidence type="ECO:0000313" key="10">
    <source>
        <dbReference type="EMBL" id="CAL8080443.1"/>
    </source>
</evidence>
<dbReference type="PANTHER" id="PTHR45636">
    <property type="entry name" value="PAIRED BOX PROTEIN PAX-6-RELATED-RELATED"/>
    <property type="match status" value="1"/>
</dbReference>
<organism evidence="10 11">
    <name type="scientific">Orchesella dallaii</name>
    <dbReference type="NCBI Taxonomy" id="48710"/>
    <lineage>
        <taxon>Eukaryota</taxon>
        <taxon>Metazoa</taxon>
        <taxon>Ecdysozoa</taxon>
        <taxon>Arthropoda</taxon>
        <taxon>Hexapoda</taxon>
        <taxon>Collembola</taxon>
        <taxon>Entomobryomorpha</taxon>
        <taxon>Entomobryoidea</taxon>
        <taxon>Orchesellidae</taxon>
        <taxon>Orchesellinae</taxon>
        <taxon>Orchesella</taxon>
    </lineage>
</organism>
<evidence type="ECO:0000313" key="11">
    <source>
        <dbReference type="Proteomes" id="UP001642540"/>
    </source>
</evidence>
<proteinExistence type="predicted"/>
<evidence type="ECO:0000256" key="7">
    <source>
        <dbReference type="ARBA" id="ARBA00023242"/>
    </source>
</evidence>
<keyword evidence="3" id="KW-0563">Paired box</keyword>
<keyword evidence="11" id="KW-1185">Reference proteome</keyword>
<keyword evidence="4" id="KW-0805">Transcription regulation</keyword>
<evidence type="ECO:0000256" key="2">
    <source>
        <dbReference type="ARBA" id="ARBA00022473"/>
    </source>
</evidence>
<dbReference type="PROSITE" id="PS51057">
    <property type="entry name" value="PAIRED_2"/>
    <property type="match status" value="1"/>
</dbReference>
<comment type="caution">
    <text evidence="10">The sequence shown here is derived from an EMBL/GenBank/DDBJ whole genome shotgun (WGS) entry which is preliminary data.</text>
</comment>
<keyword evidence="7" id="KW-0539">Nucleus</keyword>
<reference evidence="10 11" key="1">
    <citation type="submission" date="2024-08" db="EMBL/GenBank/DDBJ databases">
        <authorList>
            <person name="Cucini C."/>
            <person name="Frati F."/>
        </authorList>
    </citation>
    <scope>NUCLEOTIDE SEQUENCE [LARGE SCALE GENOMIC DNA]</scope>
</reference>
<evidence type="ECO:0000259" key="9">
    <source>
        <dbReference type="PROSITE" id="PS51057"/>
    </source>
</evidence>
<feature type="compositionally biased region" description="Basic and acidic residues" evidence="8">
    <location>
        <begin position="485"/>
        <end position="495"/>
    </location>
</feature>
<feature type="region of interest" description="Disordered" evidence="8">
    <location>
        <begin position="136"/>
        <end position="243"/>
    </location>
</feature>
<dbReference type="InterPro" id="IPR043565">
    <property type="entry name" value="PAX_fam"/>
</dbReference>
<dbReference type="InterPro" id="IPR043182">
    <property type="entry name" value="PAIRED_DNA-bd_dom"/>
</dbReference>
<feature type="compositionally biased region" description="Gly residues" evidence="8">
    <location>
        <begin position="385"/>
        <end position="395"/>
    </location>
</feature>
<feature type="region of interest" description="Disordered" evidence="8">
    <location>
        <begin position="455"/>
        <end position="495"/>
    </location>
</feature>
<comment type="subcellular location">
    <subcellularLocation>
        <location evidence="1">Nucleus</location>
    </subcellularLocation>
</comment>
<evidence type="ECO:0000256" key="5">
    <source>
        <dbReference type="ARBA" id="ARBA00023125"/>
    </source>
</evidence>
<dbReference type="InterPro" id="IPR036388">
    <property type="entry name" value="WH-like_DNA-bd_sf"/>
</dbReference>
<feature type="compositionally biased region" description="Basic residues" evidence="8">
    <location>
        <begin position="421"/>
        <end position="431"/>
    </location>
</feature>
<evidence type="ECO:0000256" key="3">
    <source>
        <dbReference type="ARBA" id="ARBA00022724"/>
    </source>
</evidence>
<dbReference type="Gene3D" id="1.10.10.10">
    <property type="entry name" value="Winged helix-like DNA-binding domain superfamily/Winged helix DNA-binding domain"/>
    <property type="match status" value="2"/>
</dbReference>
<dbReference type="SMART" id="SM00351">
    <property type="entry name" value="PAX"/>
    <property type="match status" value="1"/>
</dbReference>
<dbReference type="EMBL" id="CAXLJM020000014">
    <property type="protein sequence ID" value="CAL8080443.1"/>
    <property type="molecule type" value="Genomic_DNA"/>
</dbReference>
<keyword evidence="2" id="KW-0217">Developmental protein</keyword>
<feature type="compositionally biased region" description="Polar residues" evidence="8">
    <location>
        <begin position="147"/>
        <end position="160"/>
    </location>
</feature>
<dbReference type="PANTHER" id="PTHR45636:SF43">
    <property type="entry name" value="PAIRED BOX POX-NEURO PROTEIN"/>
    <property type="match status" value="1"/>
</dbReference>
<feature type="compositionally biased region" description="Basic residues" evidence="8">
    <location>
        <begin position="291"/>
        <end position="304"/>
    </location>
</feature>
<dbReference type="InterPro" id="IPR001523">
    <property type="entry name" value="Paired_dom"/>
</dbReference>
<feature type="domain" description="Paired" evidence="9">
    <location>
        <begin position="5"/>
        <end position="132"/>
    </location>
</feature>
<feature type="compositionally biased region" description="Basic residues" evidence="8">
    <location>
        <begin position="163"/>
        <end position="180"/>
    </location>
</feature>
<feature type="region of interest" description="Disordered" evidence="8">
    <location>
        <begin position="413"/>
        <end position="439"/>
    </location>
</feature>
<accession>A0ABP1Q048</accession>
<feature type="region of interest" description="Disordered" evidence="8">
    <location>
        <begin position="273"/>
        <end position="304"/>
    </location>
</feature>
<sequence length="495" mass="53653">MPHTGQAGVNQLGGVFVNGRPLPDYVRRRIVELALMGVRPCDISRQLLVSHGCVSKILTRFYETGSIKPGSIGGSKTKQVATPNVVKKILRLKSENPAMFAWEIRELLLSQRVCDVNSIPSISSINRILRNSGMLTGNEGADHDMGSSASNGATRTSNNNPDHHHHHHNSLHRQGSHSHSTRLPNSSTPFSIPTNISSFRGCPPSSSSSSATSHMNDNPHAKLTGGIPSQGHTPSDPSCHNHNHNHTTASFQFSFSQQFNYFAGLPFWGALHSSSPSSSSKGNEVEDRHHNQNHNHHNSLQHHNRAGPIWSVPLADAISSKLKPKNHLLPPTSSSSLSSASNPTSGLTFMMLDNAHRKLRNNTNSSTSDESTIIVTDEDDEPSPSGGGGGGGGGVVNLSTSTLSESKLNKFLSNRQQNQQRHNHHNSHHHGISITCLNTPQNATKKVKSFTIDELLKPDNSSSENNNRQSLPPTKTPSNQIQIEVEVKKGKCDSD</sequence>
<protein>
    <recommendedName>
        <fullName evidence="9">Paired domain-containing protein</fullName>
    </recommendedName>
</protein>
<dbReference type="SUPFAM" id="SSF46689">
    <property type="entry name" value="Homeodomain-like"/>
    <property type="match status" value="1"/>
</dbReference>
<dbReference type="InterPro" id="IPR009057">
    <property type="entry name" value="Homeodomain-like_sf"/>
</dbReference>
<name>A0ABP1Q048_9HEXA</name>
<dbReference type="PROSITE" id="PS00034">
    <property type="entry name" value="PAIRED_1"/>
    <property type="match status" value="1"/>
</dbReference>
<feature type="region of interest" description="Disordered" evidence="8">
    <location>
        <begin position="359"/>
        <end position="399"/>
    </location>
</feature>
<evidence type="ECO:0000256" key="4">
    <source>
        <dbReference type="ARBA" id="ARBA00023015"/>
    </source>
</evidence>
<feature type="compositionally biased region" description="Low complexity" evidence="8">
    <location>
        <begin position="361"/>
        <end position="372"/>
    </location>
</feature>
<feature type="compositionally biased region" description="Polar residues" evidence="8">
    <location>
        <begin position="459"/>
        <end position="482"/>
    </location>
</feature>
<dbReference type="Pfam" id="PF00292">
    <property type="entry name" value="PAX"/>
    <property type="match status" value="1"/>
</dbReference>
<evidence type="ECO:0000256" key="8">
    <source>
        <dbReference type="SAM" id="MobiDB-lite"/>
    </source>
</evidence>
<feature type="compositionally biased region" description="Polar residues" evidence="8">
    <location>
        <begin position="230"/>
        <end position="240"/>
    </location>
</feature>
<keyword evidence="5" id="KW-0238">DNA-binding</keyword>
<gene>
    <name evidence="10" type="ORF">ODALV1_LOCUS4647</name>
</gene>